<proteinExistence type="predicted"/>
<evidence type="ECO:0000259" key="4">
    <source>
        <dbReference type="PROSITE" id="PS51193"/>
    </source>
</evidence>
<evidence type="ECO:0000256" key="2">
    <source>
        <dbReference type="ARBA" id="ARBA00022801"/>
    </source>
</evidence>
<dbReference type="Pfam" id="PF13087">
    <property type="entry name" value="AAA_12"/>
    <property type="match status" value="1"/>
</dbReference>
<dbReference type="STRING" id="4537.A0A0E0MC42"/>
<name>A0A0E0MC42_ORYPU</name>
<sequence>MDAECTSTESLRAFFKERNARIFEQRYKTPEALVEDIKEEAITWREAAPIVASSPSSPASGRFSPFVCVLTAAPLFKWLLQAAVMVMALDWRATSRLSLVSISIGLTFKLEVNLHRHWGHAQAQTAFAHRLLKPDQYMFLNEFCKHCVQGCNFIPEFRCTLTDEQLNVMKSIFCGLNCKNKHIGFVLAPPGSGKTHVMAVVLAALYERRVALCVPTIADAHEYVSMMNLDSVESLLIINEAVDEYANVVLYWKIFVKETINSLRKYKILYEFHVKKNYNVCFLKFFETSFSRAFKDLKKCLEFITKRLPANSFYGVDDVFITQLLGYLEEFGVCLKHQKVDENVLKCVLNLAWTPENESNVNHENLSFVKDLNKKRVHCLVLLQILKSSLKLKGFSTWVDIEDYLLRKSKTVVCTTSSCSVLSHFHEEKKYPIELLIVEDATKMTVNDILKILHLSEDGSKTFGNIMFKKMLSLNLGTHRFTQQHCMHPSVSYFINKEFYNGKIIDSKVVQSPDYNGGLLLSKVPCYSFLDIPEELGQGEIDSVLSLVNLLSETFNYKECALNIGVLSNGVLFENSALVSSLPTLLGANKLYVEVQSLENFDAKVYDVLILSLTSHGKNMDGFLVDKQRIILALTRTRSGTIWKDLLQDAQCRNCLIKHDDLPQSALILEPQAENPVLTNYNLQLSPPEFSWVGLPRKKYLLVVIRNQGTTETCAFHSSLAALETHYKLEAASDEPPRNFPINLCEKDLEDQYEEHAGYKLGSEKKGEPNRLENTLNVLKLGGVLGKGRSSEKLIPVAFRTASFKKYKSKDLAIVCKLLEENKVMAGHFRLSRNYFSLNSKQMYEYDPLQPIVNPASTLICSYAVLIVGSYPTKLTE</sequence>
<dbReference type="InterPro" id="IPR014013">
    <property type="entry name" value="Helic_SF1/SF2_ATP-bd_DinG/Rad3"/>
</dbReference>
<keyword evidence="6" id="KW-1185">Reference proteome</keyword>
<dbReference type="GO" id="GO:0005524">
    <property type="term" value="F:ATP binding"/>
    <property type="evidence" value="ECO:0007669"/>
    <property type="project" value="UniProtKB-KW"/>
</dbReference>
<dbReference type="Gene3D" id="3.40.50.300">
    <property type="entry name" value="P-loop containing nucleotide triphosphate hydrolases"/>
    <property type="match status" value="2"/>
</dbReference>
<dbReference type="eggNOG" id="KOG1801">
    <property type="taxonomic scope" value="Eukaryota"/>
</dbReference>
<reference evidence="5" key="2">
    <citation type="submission" date="2018-05" db="EMBL/GenBank/DDBJ databases">
        <title>OpunRS2 (Oryza punctata Reference Sequence Version 2).</title>
        <authorList>
            <person name="Zhang J."/>
            <person name="Kudrna D."/>
            <person name="Lee S."/>
            <person name="Talag J."/>
            <person name="Welchert J."/>
            <person name="Wing R.A."/>
        </authorList>
    </citation>
    <scope>NUCLEOTIDE SEQUENCE [LARGE SCALE GENOMIC DNA]</scope>
</reference>
<reference evidence="5" key="1">
    <citation type="submission" date="2015-04" db="UniProtKB">
        <authorList>
            <consortium name="EnsemblPlants"/>
        </authorList>
    </citation>
    <scope>IDENTIFICATION</scope>
</reference>
<dbReference type="InterPro" id="IPR027417">
    <property type="entry name" value="P-loop_NTPase"/>
</dbReference>
<dbReference type="Gramene" id="OPUNC11G01920.1">
    <property type="protein sequence ID" value="OPUNC11G01920.1"/>
    <property type="gene ID" value="OPUNC11G01920"/>
</dbReference>
<dbReference type="PROSITE" id="PS51193">
    <property type="entry name" value="HELICASE_ATP_BIND_2"/>
    <property type="match status" value="1"/>
</dbReference>
<keyword evidence="1" id="KW-0547">Nucleotide-binding</keyword>
<dbReference type="PANTHER" id="PTHR10887">
    <property type="entry name" value="DNA2/NAM7 HELICASE FAMILY"/>
    <property type="match status" value="1"/>
</dbReference>
<accession>A0A0E0MC42</accession>
<protein>
    <recommendedName>
        <fullName evidence="4">Helicase ATP-binding domain-containing protein</fullName>
    </recommendedName>
</protein>
<dbReference type="Proteomes" id="UP000026962">
    <property type="component" value="Chromosome 11"/>
</dbReference>
<evidence type="ECO:0000313" key="5">
    <source>
        <dbReference type="EnsemblPlants" id="OPUNC11G01920.1"/>
    </source>
</evidence>
<organism evidence="5">
    <name type="scientific">Oryza punctata</name>
    <name type="common">Red rice</name>
    <dbReference type="NCBI Taxonomy" id="4537"/>
    <lineage>
        <taxon>Eukaryota</taxon>
        <taxon>Viridiplantae</taxon>
        <taxon>Streptophyta</taxon>
        <taxon>Embryophyta</taxon>
        <taxon>Tracheophyta</taxon>
        <taxon>Spermatophyta</taxon>
        <taxon>Magnoliopsida</taxon>
        <taxon>Liliopsida</taxon>
        <taxon>Poales</taxon>
        <taxon>Poaceae</taxon>
        <taxon>BOP clade</taxon>
        <taxon>Oryzoideae</taxon>
        <taxon>Oryzeae</taxon>
        <taxon>Oryzinae</taxon>
        <taxon>Oryza</taxon>
    </lineage>
</organism>
<keyword evidence="2" id="KW-0378">Hydrolase</keyword>
<dbReference type="InterPro" id="IPR045055">
    <property type="entry name" value="DNA2/NAM7-like"/>
</dbReference>
<keyword evidence="3" id="KW-0067">ATP-binding</keyword>
<dbReference type="EnsemblPlants" id="OPUNC11G01920.1">
    <property type="protein sequence ID" value="OPUNC11G01920.1"/>
    <property type="gene ID" value="OPUNC11G01920"/>
</dbReference>
<evidence type="ECO:0000313" key="6">
    <source>
        <dbReference type="Proteomes" id="UP000026962"/>
    </source>
</evidence>
<dbReference type="AlphaFoldDB" id="A0A0E0MC42"/>
<dbReference type="HOGENOM" id="CLU_009752_0_0_1"/>
<evidence type="ECO:0000256" key="1">
    <source>
        <dbReference type="ARBA" id="ARBA00022741"/>
    </source>
</evidence>
<evidence type="ECO:0000256" key="3">
    <source>
        <dbReference type="ARBA" id="ARBA00022840"/>
    </source>
</evidence>
<dbReference type="PANTHER" id="PTHR10887:SF522">
    <property type="entry name" value="P-LOOP CONTAINING NUCLEOSIDE TRIPHOSPHATE HYDROLASES SUPERFAMILY PROTEIN"/>
    <property type="match status" value="1"/>
</dbReference>
<dbReference type="GO" id="GO:0016787">
    <property type="term" value="F:hydrolase activity"/>
    <property type="evidence" value="ECO:0007669"/>
    <property type="project" value="UniProtKB-KW"/>
</dbReference>
<dbReference type="SUPFAM" id="SSF52540">
    <property type="entry name" value="P-loop containing nucleoside triphosphate hydrolases"/>
    <property type="match status" value="1"/>
</dbReference>
<feature type="domain" description="Helicase ATP-binding" evidence="4">
    <location>
        <begin position="151"/>
        <end position="756"/>
    </location>
</feature>
<dbReference type="InterPro" id="IPR041679">
    <property type="entry name" value="DNA2/NAM7-like_C"/>
</dbReference>